<organism evidence="2 3">
    <name type="scientific">Stephania yunnanensis</name>
    <dbReference type="NCBI Taxonomy" id="152371"/>
    <lineage>
        <taxon>Eukaryota</taxon>
        <taxon>Viridiplantae</taxon>
        <taxon>Streptophyta</taxon>
        <taxon>Embryophyta</taxon>
        <taxon>Tracheophyta</taxon>
        <taxon>Spermatophyta</taxon>
        <taxon>Magnoliopsida</taxon>
        <taxon>Ranunculales</taxon>
        <taxon>Menispermaceae</taxon>
        <taxon>Menispermoideae</taxon>
        <taxon>Cissampelideae</taxon>
        <taxon>Stephania</taxon>
    </lineage>
</organism>
<keyword evidence="3" id="KW-1185">Reference proteome</keyword>
<accession>A0AAP0PI09</accession>
<gene>
    <name evidence="2" type="ORF">Syun_011280</name>
</gene>
<evidence type="ECO:0000256" key="1">
    <source>
        <dbReference type="SAM" id="MobiDB-lite"/>
    </source>
</evidence>
<reference evidence="2 3" key="1">
    <citation type="submission" date="2024-01" db="EMBL/GenBank/DDBJ databases">
        <title>Genome assemblies of Stephania.</title>
        <authorList>
            <person name="Yang L."/>
        </authorList>
    </citation>
    <scope>NUCLEOTIDE SEQUENCE [LARGE SCALE GENOMIC DNA]</scope>
    <source>
        <strain evidence="2">YNDBR</strain>
        <tissue evidence="2">Leaf</tissue>
    </source>
</reference>
<evidence type="ECO:0000313" key="3">
    <source>
        <dbReference type="Proteomes" id="UP001420932"/>
    </source>
</evidence>
<dbReference type="EMBL" id="JBBNAF010000005">
    <property type="protein sequence ID" value="KAK9141880.1"/>
    <property type="molecule type" value="Genomic_DNA"/>
</dbReference>
<dbReference type="Proteomes" id="UP001420932">
    <property type="component" value="Unassembled WGS sequence"/>
</dbReference>
<dbReference type="AlphaFoldDB" id="A0AAP0PI09"/>
<proteinExistence type="predicted"/>
<protein>
    <submittedName>
        <fullName evidence="2">Uncharacterized protein</fullName>
    </submittedName>
</protein>
<feature type="region of interest" description="Disordered" evidence="1">
    <location>
        <begin position="83"/>
        <end position="111"/>
    </location>
</feature>
<comment type="caution">
    <text evidence="2">The sequence shown here is derived from an EMBL/GenBank/DDBJ whole genome shotgun (WGS) entry which is preliminary data.</text>
</comment>
<sequence length="540" mass="60363">MSLKGKPPLELLTAVRLGGSSHFCVANTAAGFKSTTYVNIRFVEYYSRRSSKPVERIHEQLDLDVEAVDEGCGEKDESFENRRVDAYHSGSRSPPYDRNDRNSGNNRSGLGGHIEMVGDYMKADHRIMKRTSMPQVLQWCDCADLLIQTFWFVMVALGGVEAVVSICCDLSIDRSSASFQLLQGSKRGGCRSRDSLDMRSVVDLLKSGAIRVTEFSSKQSYVVLVDSRVVQWMVERGGLEDFEAIRHSGRQMVLILGDNKQAWRKFLDALQDKHEGPNFKVFRWTSSSTSANGGLVCEPHRGTAAAEGGHPIRPLQRGNNVTVCDWEPALVIFRSSRYAVWEEIEERLTLALNRPTSLKAIGEDRAILFCSSEAERMRIIHRLESIGGDLVASTTPWKLELHWEDRKWDGLTQTRRRQNFESAIIKVKGRIKGFYPSELTISCPNGTAKLLISRTPEAVHLKAPGVVNPSDQHNLGVGRMDRLAELVADAPTLRCLPTIVDLTTMKDLRLAPAMIKASLVGLMENTTPRAKNLRPVEPLR</sequence>
<evidence type="ECO:0000313" key="2">
    <source>
        <dbReference type="EMBL" id="KAK9141880.1"/>
    </source>
</evidence>
<name>A0AAP0PI09_9MAGN</name>